<feature type="compositionally biased region" description="Low complexity" evidence="1">
    <location>
        <begin position="335"/>
        <end position="347"/>
    </location>
</feature>
<feature type="region of interest" description="Disordered" evidence="1">
    <location>
        <begin position="371"/>
        <end position="406"/>
    </location>
</feature>
<feature type="compositionally biased region" description="Polar residues" evidence="1">
    <location>
        <begin position="300"/>
        <end position="309"/>
    </location>
</feature>
<sequence length="417" mass="44935">MSALANLPGSRVVGRTLGLRELNSLKTSMSEAGIGGVSFQYLGGLYVLLTFDNEEMVSKLLSEKDSWSRWFSMLQPWIGQALPFERVALVNVHGVPPHLVSRGVFDLIGKRYGKVVQSSQFLESDGDLSVDRLGILVDSGNKVNGLLKLSWQDKKYKVWVIEDSDQWIPEFLEDEEESSVASSEFGDASEPPAVGDGFEKEDEEVLASPVEETEEPSGNREGTLDVDVHVPMQNGSMGGDVDSEMRGDQLHGEQEQINIDLNFLNKGVGQVGGGAQVDSGSFNIGKPNPFKPIKKIRRSSLMSRPSQVSGEKAHASEEKRPRKRPRSVAEGIDQSGNTVNNGSSGGDNSIRGFDQFFLDLNNLATVEASTEAAPAASLGGDPCLDSGEDEGGGLEGIGADEGSGVEKEVLETIKEIY</sequence>
<protein>
    <recommendedName>
        <fullName evidence="4">DUF4283 domain-containing protein</fullName>
    </recommendedName>
</protein>
<feature type="compositionally biased region" description="Basic and acidic residues" evidence="1">
    <location>
        <begin position="311"/>
        <end position="320"/>
    </location>
</feature>
<comment type="caution">
    <text evidence="2">The sequence shown here is derived from an EMBL/GenBank/DDBJ whole genome shotgun (WGS) entry which is preliminary data.</text>
</comment>
<accession>A0A9K3HW03</accession>
<dbReference type="PANTHER" id="PTHR34427:SF5">
    <property type="entry name" value="DUF4283 DOMAIN-CONTAINING PROTEIN"/>
    <property type="match status" value="1"/>
</dbReference>
<feature type="region of interest" description="Disordered" evidence="1">
    <location>
        <begin position="298"/>
        <end position="347"/>
    </location>
</feature>
<feature type="compositionally biased region" description="Acidic residues" evidence="1">
    <location>
        <begin position="199"/>
        <end position="215"/>
    </location>
</feature>
<keyword evidence="3" id="KW-1185">Reference proteome</keyword>
<feature type="region of interest" description="Disordered" evidence="1">
    <location>
        <begin position="178"/>
        <end position="226"/>
    </location>
</feature>
<name>A0A9K3HW03_HELAN</name>
<evidence type="ECO:0000313" key="2">
    <source>
        <dbReference type="EMBL" id="KAF5785486.1"/>
    </source>
</evidence>
<dbReference type="EMBL" id="MNCJ02000325">
    <property type="protein sequence ID" value="KAF5785486.1"/>
    <property type="molecule type" value="Genomic_DNA"/>
</dbReference>
<dbReference type="Proteomes" id="UP000215914">
    <property type="component" value="Unassembled WGS sequence"/>
</dbReference>
<evidence type="ECO:0000256" key="1">
    <source>
        <dbReference type="SAM" id="MobiDB-lite"/>
    </source>
</evidence>
<evidence type="ECO:0000313" key="3">
    <source>
        <dbReference type="Proteomes" id="UP000215914"/>
    </source>
</evidence>
<dbReference type="AlphaFoldDB" id="A0A9K3HW03"/>
<reference evidence="2" key="1">
    <citation type="journal article" date="2017" name="Nature">
        <title>The sunflower genome provides insights into oil metabolism, flowering and Asterid evolution.</title>
        <authorList>
            <person name="Badouin H."/>
            <person name="Gouzy J."/>
            <person name="Grassa C.J."/>
            <person name="Murat F."/>
            <person name="Staton S.E."/>
            <person name="Cottret L."/>
            <person name="Lelandais-Briere C."/>
            <person name="Owens G.L."/>
            <person name="Carrere S."/>
            <person name="Mayjonade B."/>
            <person name="Legrand L."/>
            <person name="Gill N."/>
            <person name="Kane N.C."/>
            <person name="Bowers J.E."/>
            <person name="Hubner S."/>
            <person name="Bellec A."/>
            <person name="Berard A."/>
            <person name="Berges H."/>
            <person name="Blanchet N."/>
            <person name="Boniface M.C."/>
            <person name="Brunel D."/>
            <person name="Catrice O."/>
            <person name="Chaidir N."/>
            <person name="Claudel C."/>
            <person name="Donnadieu C."/>
            <person name="Faraut T."/>
            <person name="Fievet G."/>
            <person name="Helmstetter N."/>
            <person name="King M."/>
            <person name="Knapp S.J."/>
            <person name="Lai Z."/>
            <person name="Le Paslier M.C."/>
            <person name="Lippi Y."/>
            <person name="Lorenzon L."/>
            <person name="Mandel J.R."/>
            <person name="Marage G."/>
            <person name="Marchand G."/>
            <person name="Marquand E."/>
            <person name="Bret-Mestries E."/>
            <person name="Morien E."/>
            <person name="Nambeesan S."/>
            <person name="Nguyen T."/>
            <person name="Pegot-Espagnet P."/>
            <person name="Pouilly N."/>
            <person name="Raftis F."/>
            <person name="Sallet E."/>
            <person name="Schiex T."/>
            <person name="Thomas J."/>
            <person name="Vandecasteele C."/>
            <person name="Vares D."/>
            <person name="Vear F."/>
            <person name="Vautrin S."/>
            <person name="Crespi M."/>
            <person name="Mangin B."/>
            <person name="Burke J.M."/>
            <person name="Salse J."/>
            <person name="Munos S."/>
            <person name="Vincourt P."/>
            <person name="Rieseberg L.H."/>
            <person name="Langlade N.B."/>
        </authorList>
    </citation>
    <scope>NUCLEOTIDE SEQUENCE</scope>
    <source>
        <tissue evidence="2">Leaves</tissue>
    </source>
</reference>
<proteinExistence type="predicted"/>
<dbReference type="Gramene" id="mRNA:HanXRQr2_Chr10g0429231">
    <property type="protein sequence ID" value="mRNA:HanXRQr2_Chr10g0429231"/>
    <property type="gene ID" value="HanXRQr2_Chr10g0429231"/>
</dbReference>
<reference evidence="2" key="2">
    <citation type="submission" date="2020-06" db="EMBL/GenBank/DDBJ databases">
        <title>Helianthus annuus Genome sequencing and assembly Release 2.</title>
        <authorList>
            <person name="Gouzy J."/>
            <person name="Langlade N."/>
            <person name="Munos S."/>
        </authorList>
    </citation>
    <scope>NUCLEOTIDE SEQUENCE</scope>
    <source>
        <tissue evidence="2">Leaves</tissue>
    </source>
</reference>
<gene>
    <name evidence="2" type="ORF">HanXRQr2_Chr10g0429231</name>
</gene>
<dbReference type="PANTHER" id="PTHR34427">
    <property type="entry name" value="DUF4283 DOMAIN PROTEIN"/>
    <property type="match status" value="1"/>
</dbReference>
<evidence type="ECO:0008006" key="4">
    <source>
        <dbReference type="Google" id="ProtNLM"/>
    </source>
</evidence>
<organism evidence="2 3">
    <name type="scientific">Helianthus annuus</name>
    <name type="common">Common sunflower</name>
    <dbReference type="NCBI Taxonomy" id="4232"/>
    <lineage>
        <taxon>Eukaryota</taxon>
        <taxon>Viridiplantae</taxon>
        <taxon>Streptophyta</taxon>
        <taxon>Embryophyta</taxon>
        <taxon>Tracheophyta</taxon>
        <taxon>Spermatophyta</taxon>
        <taxon>Magnoliopsida</taxon>
        <taxon>eudicotyledons</taxon>
        <taxon>Gunneridae</taxon>
        <taxon>Pentapetalae</taxon>
        <taxon>asterids</taxon>
        <taxon>campanulids</taxon>
        <taxon>Asterales</taxon>
        <taxon>Asteraceae</taxon>
        <taxon>Asteroideae</taxon>
        <taxon>Heliantheae alliance</taxon>
        <taxon>Heliantheae</taxon>
        <taxon>Helianthus</taxon>
    </lineage>
</organism>